<accession>A0A3B0UJV7</accession>
<evidence type="ECO:0000313" key="2">
    <source>
        <dbReference type="EMBL" id="VAW28613.1"/>
    </source>
</evidence>
<feature type="transmembrane region" description="Helical" evidence="1">
    <location>
        <begin position="155"/>
        <end position="179"/>
    </location>
</feature>
<feature type="transmembrane region" description="Helical" evidence="1">
    <location>
        <begin position="103"/>
        <end position="125"/>
    </location>
</feature>
<name>A0A3B0UJV7_9ZZZZ</name>
<proteinExistence type="predicted"/>
<feature type="transmembrane region" description="Helical" evidence="1">
    <location>
        <begin position="67"/>
        <end position="83"/>
    </location>
</feature>
<gene>
    <name evidence="2" type="ORF">MNBD_BACTEROID07-902</name>
</gene>
<feature type="transmembrane region" description="Helical" evidence="1">
    <location>
        <begin position="32"/>
        <end position="55"/>
    </location>
</feature>
<organism evidence="2">
    <name type="scientific">hydrothermal vent metagenome</name>
    <dbReference type="NCBI Taxonomy" id="652676"/>
    <lineage>
        <taxon>unclassified sequences</taxon>
        <taxon>metagenomes</taxon>
        <taxon>ecological metagenomes</taxon>
    </lineage>
</organism>
<sequence length="180" mass="19994">MSVISIIILFVLSFQVMPVAVGMDVRKTPAFQLISGILLIVLGQLLLFLIGIWLGNRFMHLLSGIKDYALFVGFVLIAVRFNMEAFKVRKGERTYVVGKSTAYILPAVAQAVNTFLAGILFYFIPGNPGKDLIYLSIFSFSLAILFVLIKNKKLALPAISFLYMTGGGILMAISFYFIFF</sequence>
<protein>
    <submittedName>
        <fullName evidence="2">Uncharacterized protein</fullName>
    </submittedName>
</protein>
<keyword evidence="1" id="KW-0812">Transmembrane</keyword>
<feature type="transmembrane region" description="Helical" evidence="1">
    <location>
        <begin position="132"/>
        <end position="149"/>
    </location>
</feature>
<dbReference type="EMBL" id="UOET01000264">
    <property type="protein sequence ID" value="VAW28613.1"/>
    <property type="molecule type" value="Genomic_DNA"/>
</dbReference>
<keyword evidence="1" id="KW-1133">Transmembrane helix</keyword>
<evidence type="ECO:0000256" key="1">
    <source>
        <dbReference type="SAM" id="Phobius"/>
    </source>
</evidence>
<reference evidence="2" key="1">
    <citation type="submission" date="2018-06" db="EMBL/GenBank/DDBJ databases">
        <authorList>
            <person name="Zhirakovskaya E."/>
        </authorList>
    </citation>
    <scope>NUCLEOTIDE SEQUENCE</scope>
</reference>
<dbReference type="AlphaFoldDB" id="A0A3B0UJV7"/>
<keyword evidence="1" id="KW-0472">Membrane</keyword>